<reference evidence="1 2" key="1">
    <citation type="submission" date="2022-10" db="EMBL/GenBank/DDBJ databases">
        <title>Paenibacillus description and whole genome data of maize root bacterial community.</title>
        <authorList>
            <person name="Marton D."/>
            <person name="Farkas M."/>
            <person name="Cserhati M."/>
        </authorList>
    </citation>
    <scope>NUCLEOTIDE SEQUENCE [LARGE SCALE GENOMIC DNA]</scope>
    <source>
        <strain evidence="1 2">P96</strain>
    </source>
</reference>
<sequence>MYGYEGLEVRSRHQKYSVELKRQAVQDDLEGGLSQYQIIGLSISLTAAHSGGTRAMTKGRVTTWQERIDIVLYCLANGQHH</sequence>
<dbReference type="Proteomes" id="UP001241848">
    <property type="component" value="Unassembled WGS sequence"/>
</dbReference>
<dbReference type="RefSeq" id="WP_305754200.1">
    <property type="nucleotide sequence ID" value="NZ_JAPCKK010000014.1"/>
</dbReference>
<comment type="caution">
    <text evidence="1">The sequence shown here is derived from an EMBL/GenBank/DDBJ whole genome shotgun (WGS) entry which is preliminary data.</text>
</comment>
<protein>
    <recommendedName>
        <fullName evidence="3">Transposase</fullName>
    </recommendedName>
</protein>
<evidence type="ECO:0008006" key="3">
    <source>
        <dbReference type="Google" id="ProtNLM"/>
    </source>
</evidence>
<organism evidence="1 2">
    <name type="scientific">Paenibacillus zeirhizosphaerae</name>
    <dbReference type="NCBI Taxonomy" id="2987519"/>
    <lineage>
        <taxon>Bacteria</taxon>
        <taxon>Bacillati</taxon>
        <taxon>Bacillota</taxon>
        <taxon>Bacilli</taxon>
        <taxon>Bacillales</taxon>
        <taxon>Paenibacillaceae</taxon>
        <taxon>Paenibacillus</taxon>
    </lineage>
</organism>
<name>A0ABT9FPC8_9BACL</name>
<evidence type="ECO:0000313" key="2">
    <source>
        <dbReference type="Proteomes" id="UP001241848"/>
    </source>
</evidence>
<gene>
    <name evidence="1" type="ORF">OIN60_07290</name>
</gene>
<proteinExistence type="predicted"/>
<dbReference type="EMBL" id="JAPCKK010000014">
    <property type="protein sequence ID" value="MDP4096570.1"/>
    <property type="molecule type" value="Genomic_DNA"/>
</dbReference>
<keyword evidence="2" id="KW-1185">Reference proteome</keyword>
<evidence type="ECO:0000313" key="1">
    <source>
        <dbReference type="EMBL" id="MDP4096570.1"/>
    </source>
</evidence>
<accession>A0ABT9FPC8</accession>